<feature type="compositionally biased region" description="Polar residues" evidence="1">
    <location>
        <begin position="118"/>
        <end position="138"/>
    </location>
</feature>
<keyword evidence="3" id="KW-1185">Reference proteome</keyword>
<proteinExistence type="predicted"/>
<name>A0A5B7FAN9_PORTR</name>
<protein>
    <submittedName>
        <fullName evidence="2">Uncharacterized protein</fullName>
    </submittedName>
</protein>
<gene>
    <name evidence="2" type="ORF">E2C01_037171</name>
</gene>
<dbReference type="AlphaFoldDB" id="A0A5B7FAN9"/>
<evidence type="ECO:0000256" key="1">
    <source>
        <dbReference type="SAM" id="MobiDB-lite"/>
    </source>
</evidence>
<feature type="compositionally biased region" description="Low complexity" evidence="1">
    <location>
        <begin position="147"/>
        <end position="170"/>
    </location>
</feature>
<organism evidence="2 3">
    <name type="scientific">Portunus trituberculatus</name>
    <name type="common">Swimming crab</name>
    <name type="synonym">Neptunus trituberculatus</name>
    <dbReference type="NCBI Taxonomy" id="210409"/>
    <lineage>
        <taxon>Eukaryota</taxon>
        <taxon>Metazoa</taxon>
        <taxon>Ecdysozoa</taxon>
        <taxon>Arthropoda</taxon>
        <taxon>Crustacea</taxon>
        <taxon>Multicrustacea</taxon>
        <taxon>Malacostraca</taxon>
        <taxon>Eumalacostraca</taxon>
        <taxon>Eucarida</taxon>
        <taxon>Decapoda</taxon>
        <taxon>Pleocyemata</taxon>
        <taxon>Brachyura</taxon>
        <taxon>Eubrachyura</taxon>
        <taxon>Portunoidea</taxon>
        <taxon>Portunidae</taxon>
        <taxon>Portuninae</taxon>
        <taxon>Portunus</taxon>
    </lineage>
</organism>
<dbReference type="OrthoDB" id="6353679at2759"/>
<feature type="region of interest" description="Disordered" evidence="1">
    <location>
        <begin position="87"/>
        <end position="170"/>
    </location>
</feature>
<evidence type="ECO:0000313" key="2">
    <source>
        <dbReference type="EMBL" id="MPC43522.1"/>
    </source>
</evidence>
<dbReference type="Proteomes" id="UP000324222">
    <property type="component" value="Unassembled WGS sequence"/>
</dbReference>
<comment type="caution">
    <text evidence="2">The sequence shown here is derived from an EMBL/GenBank/DDBJ whole genome shotgun (WGS) entry which is preliminary data.</text>
</comment>
<accession>A0A5B7FAN9</accession>
<evidence type="ECO:0000313" key="3">
    <source>
        <dbReference type="Proteomes" id="UP000324222"/>
    </source>
</evidence>
<dbReference type="EMBL" id="VSRR010005865">
    <property type="protein sequence ID" value="MPC43522.1"/>
    <property type="molecule type" value="Genomic_DNA"/>
</dbReference>
<reference evidence="2 3" key="1">
    <citation type="submission" date="2019-05" db="EMBL/GenBank/DDBJ databases">
        <title>Another draft genome of Portunus trituberculatus and its Hox gene families provides insights of decapod evolution.</title>
        <authorList>
            <person name="Jeong J.-H."/>
            <person name="Song I."/>
            <person name="Kim S."/>
            <person name="Choi T."/>
            <person name="Kim D."/>
            <person name="Ryu S."/>
            <person name="Kim W."/>
        </authorList>
    </citation>
    <scope>NUCLEOTIDE SEQUENCE [LARGE SCALE GENOMIC DNA]</scope>
    <source>
        <tissue evidence="2">Muscle</tissue>
    </source>
</reference>
<sequence length="197" mass="21066">MVHSTNMANTVPGAPSNYVNNQVQYIPHMGNQGVVRIRMPALTIRTLSNSQGIVRIQVPTSEAQNLQNIQQLMDKHLRELQAILLGSPRSSTSGNRDSGAAVCKQPSLGQRQRESEFQQDQSLTLQSRANTSGQSNANAIDGQDVINVSSDSSGSSDRSDNLSDSSSVSGDEGAYYGGYGRCFNCAADGGATLEWTL</sequence>